<protein>
    <submittedName>
        <fullName evidence="1">Uncharacterized protein</fullName>
    </submittedName>
</protein>
<accession>A0A0F9BU75</accession>
<proteinExistence type="predicted"/>
<sequence>MQYRRWTPLGITSAKKPKYTYLQIEDSGNLIAVDSIQPLFLMKSIDKGDNWSNIEERTSNNDLILGMWHDVGANRLYCCSISGAGPTQYAFYVDLSDDSITEFGSTPTSTTTEDTNQGRDIFKIGSTFYMTNQIQTAVGGVHMEIRVYKYDAGWVLDASISLDGIANLAPSPKPVVVIGTDAYFFVRNALGANTLYLVKFDSTVPSLTKLYTTTTYDRPTPNLQPLAYDGNNLIYAVLTKTGTNHLMTWNITSSSITELAPYDVALQLDRNNRGTVPNEFEKGFDITTKIIYEIKARRGGLILLQDMSSLLSGNIVAMTDNFFFADDGVGTWDMFEFTEVSSEIDEIEYDYGIIGIPQVGFFIAHP</sequence>
<name>A0A0F9BU75_9ZZZZ</name>
<reference evidence="1" key="1">
    <citation type="journal article" date="2015" name="Nature">
        <title>Complex archaea that bridge the gap between prokaryotes and eukaryotes.</title>
        <authorList>
            <person name="Spang A."/>
            <person name="Saw J.H."/>
            <person name="Jorgensen S.L."/>
            <person name="Zaremba-Niedzwiedzka K."/>
            <person name="Martijn J."/>
            <person name="Lind A.E."/>
            <person name="van Eijk R."/>
            <person name="Schleper C."/>
            <person name="Guy L."/>
            <person name="Ettema T.J."/>
        </authorList>
    </citation>
    <scope>NUCLEOTIDE SEQUENCE</scope>
</reference>
<organism evidence="1">
    <name type="scientific">marine sediment metagenome</name>
    <dbReference type="NCBI Taxonomy" id="412755"/>
    <lineage>
        <taxon>unclassified sequences</taxon>
        <taxon>metagenomes</taxon>
        <taxon>ecological metagenomes</taxon>
    </lineage>
</organism>
<dbReference type="AlphaFoldDB" id="A0A0F9BU75"/>
<feature type="non-terminal residue" evidence="1">
    <location>
        <position position="366"/>
    </location>
</feature>
<evidence type="ECO:0000313" key="1">
    <source>
        <dbReference type="EMBL" id="KKL17472.1"/>
    </source>
</evidence>
<comment type="caution">
    <text evidence="1">The sequence shown here is derived from an EMBL/GenBank/DDBJ whole genome shotgun (WGS) entry which is preliminary data.</text>
</comment>
<gene>
    <name evidence="1" type="ORF">LCGC14_2485240</name>
</gene>
<dbReference type="EMBL" id="LAZR01039246">
    <property type="protein sequence ID" value="KKL17472.1"/>
    <property type="molecule type" value="Genomic_DNA"/>
</dbReference>